<evidence type="ECO:0000259" key="4">
    <source>
        <dbReference type="PROSITE" id="PS51186"/>
    </source>
</evidence>
<feature type="domain" description="N-acetyltransferase" evidence="4">
    <location>
        <begin position="81"/>
        <end position="248"/>
    </location>
</feature>
<reference evidence="5 6" key="1">
    <citation type="journal article" date="2014" name="BMC Genomics">
        <title>Comparative genome sequencing reveals chemotype-specific gene clusters in the toxigenic black mold Stachybotrys.</title>
        <authorList>
            <person name="Semeiks J."/>
            <person name="Borek D."/>
            <person name="Otwinowski Z."/>
            <person name="Grishin N.V."/>
        </authorList>
    </citation>
    <scope>NUCLEOTIDE SEQUENCE [LARGE SCALE GENOMIC DNA]</scope>
    <source>
        <strain evidence="5 6">IBT 40285</strain>
    </source>
</reference>
<feature type="compositionally biased region" description="Low complexity" evidence="3">
    <location>
        <begin position="327"/>
        <end position="337"/>
    </location>
</feature>
<protein>
    <recommendedName>
        <fullName evidence="4">N-acetyltransferase domain-containing protein</fullName>
    </recommendedName>
</protein>
<dbReference type="GO" id="GO:0031415">
    <property type="term" value="C:NatA complex"/>
    <property type="evidence" value="ECO:0007669"/>
    <property type="project" value="TreeGrafter"/>
</dbReference>
<evidence type="ECO:0000313" key="5">
    <source>
        <dbReference type="EMBL" id="KFA62290.1"/>
    </source>
</evidence>
<dbReference type="InterPro" id="IPR016181">
    <property type="entry name" value="Acyl_CoA_acyltransferase"/>
</dbReference>
<keyword evidence="1" id="KW-0808">Transferase</keyword>
<dbReference type="InterPro" id="IPR000182">
    <property type="entry name" value="GNAT_dom"/>
</dbReference>
<name>A0A084QEA5_STAC4</name>
<keyword evidence="6" id="KW-1185">Reference proteome</keyword>
<dbReference type="Pfam" id="PF00583">
    <property type="entry name" value="Acetyltransf_1"/>
    <property type="match status" value="1"/>
</dbReference>
<feature type="region of interest" description="Disordered" evidence="3">
    <location>
        <begin position="1"/>
        <end position="82"/>
    </location>
</feature>
<dbReference type="PROSITE" id="PS51186">
    <property type="entry name" value="GNAT"/>
    <property type="match status" value="1"/>
</dbReference>
<dbReference type="SUPFAM" id="SSF55729">
    <property type="entry name" value="Acyl-CoA N-acyltransferases (Nat)"/>
    <property type="match status" value="1"/>
</dbReference>
<dbReference type="GO" id="GO:0007064">
    <property type="term" value="P:mitotic sister chromatid cohesion"/>
    <property type="evidence" value="ECO:0007669"/>
    <property type="project" value="TreeGrafter"/>
</dbReference>
<keyword evidence="2" id="KW-0012">Acyltransferase</keyword>
<organism evidence="5 6">
    <name type="scientific">Stachybotrys chlorohalonatus (strain IBT 40285)</name>
    <dbReference type="NCBI Taxonomy" id="1283841"/>
    <lineage>
        <taxon>Eukaryota</taxon>
        <taxon>Fungi</taxon>
        <taxon>Dikarya</taxon>
        <taxon>Ascomycota</taxon>
        <taxon>Pezizomycotina</taxon>
        <taxon>Sordariomycetes</taxon>
        <taxon>Hypocreomycetidae</taxon>
        <taxon>Hypocreales</taxon>
        <taxon>Stachybotryaceae</taxon>
        <taxon>Stachybotrys</taxon>
    </lineage>
</organism>
<accession>A0A084QEA5</accession>
<dbReference type="STRING" id="1283841.A0A084QEA5"/>
<dbReference type="InParanoid" id="A0A084QEA5"/>
<evidence type="ECO:0000313" key="6">
    <source>
        <dbReference type="Proteomes" id="UP000028524"/>
    </source>
</evidence>
<proteinExistence type="predicted"/>
<dbReference type="Proteomes" id="UP000028524">
    <property type="component" value="Unassembled WGS sequence"/>
</dbReference>
<dbReference type="OrthoDB" id="47374at2759"/>
<dbReference type="Gene3D" id="3.40.630.30">
    <property type="match status" value="1"/>
</dbReference>
<dbReference type="PANTHER" id="PTHR42919">
    <property type="entry name" value="N-ALPHA-ACETYLTRANSFERASE"/>
    <property type="match status" value="1"/>
</dbReference>
<sequence>MSLPSTTSSGKLSQSSLRAFFHPKGPKYVQPPTQSSTAAAKRSPSTELAPPPPPDTASQLPSTSAPGPPTPPALEKLPPEASVRRITPDDINAFRRINTLLLPVSYPEAFYQRAIDPTTSGPFSRVITWKHDGEEPKVVGGIVCRVEQALEAKGTGQMPYILYIQSLCLLAPYRSKGLISAALEDVVATAIADPNLFLTAVTAHVWTENEEGLKWYEGRGFQREEPIIKGYYIKLRPDSAWHVRRPVSATAKAMSSFRSASASTPSTGMAALSPAISSERNGISPLSRTSSSQSYQKLRPESEWNDLPADMAPGLLAPPRKTGSEPASGASSRSSSTARKKKDRSYPAAAFGN</sequence>
<feature type="compositionally biased region" description="Low complexity" evidence="3">
    <location>
        <begin position="56"/>
        <end position="65"/>
    </location>
</feature>
<dbReference type="InterPro" id="IPR051556">
    <property type="entry name" value="N-term/lysine_N-AcTrnsfr"/>
</dbReference>
<dbReference type="OMA" id="HGIAMHL"/>
<gene>
    <name evidence="5" type="ORF">S40285_06528</name>
</gene>
<feature type="compositionally biased region" description="Low complexity" evidence="3">
    <location>
        <begin position="1"/>
        <end position="17"/>
    </location>
</feature>
<evidence type="ECO:0000256" key="3">
    <source>
        <dbReference type="SAM" id="MobiDB-lite"/>
    </source>
</evidence>
<evidence type="ECO:0000256" key="1">
    <source>
        <dbReference type="ARBA" id="ARBA00022679"/>
    </source>
</evidence>
<dbReference type="AlphaFoldDB" id="A0A084QEA5"/>
<dbReference type="PANTHER" id="PTHR42919:SF8">
    <property type="entry name" value="N-ALPHA-ACETYLTRANSFERASE 50"/>
    <property type="match status" value="1"/>
</dbReference>
<dbReference type="GO" id="GO:0016747">
    <property type="term" value="F:acyltransferase activity, transferring groups other than amino-acyl groups"/>
    <property type="evidence" value="ECO:0007669"/>
    <property type="project" value="InterPro"/>
</dbReference>
<evidence type="ECO:0000256" key="2">
    <source>
        <dbReference type="ARBA" id="ARBA00023315"/>
    </source>
</evidence>
<feature type="compositionally biased region" description="Polar residues" evidence="3">
    <location>
        <begin position="277"/>
        <end position="296"/>
    </location>
</feature>
<dbReference type="HOGENOM" id="CLU_054412_0_0_1"/>
<feature type="region of interest" description="Disordered" evidence="3">
    <location>
        <begin position="277"/>
        <end position="353"/>
    </location>
</feature>
<dbReference type="EMBL" id="KL660806">
    <property type="protein sequence ID" value="KFA62290.1"/>
    <property type="molecule type" value="Genomic_DNA"/>
</dbReference>